<keyword evidence="7 13" id="KW-1133">Transmembrane helix</keyword>
<dbReference type="FunFam" id="1.10.287.950:FF:000001">
    <property type="entry name" value="Methyl-accepting chemotaxis sensory transducer"/>
    <property type="match status" value="1"/>
</dbReference>
<dbReference type="Proteomes" id="UP000588806">
    <property type="component" value="Unassembled WGS sequence"/>
</dbReference>
<dbReference type="EMBL" id="JABFHI010000005">
    <property type="protein sequence ID" value="NOG32389.1"/>
    <property type="molecule type" value="Genomic_DNA"/>
</dbReference>
<name>A0A7Y3U185_9GAMM</name>
<proteinExistence type="inferred from homology"/>
<dbReference type="InterPro" id="IPR004090">
    <property type="entry name" value="Chemotax_Me-accpt_rcpt"/>
</dbReference>
<dbReference type="PROSITE" id="PS50192">
    <property type="entry name" value="T_SNARE"/>
    <property type="match status" value="1"/>
</dbReference>
<keyword evidence="9 11" id="KW-0807">Transducer</keyword>
<dbReference type="GO" id="GO:0006935">
    <property type="term" value="P:chemotaxis"/>
    <property type="evidence" value="ECO:0007669"/>
    <property type="project" value="UniProtKB-KW"/>
</dbReference>
<dbReference type="PRINTS" id="PR00260">
    <property type="entry name" value="CHEMTRNSDUCR"/>
</dbReference>
<feature type="region of interest" description="Disordered" evidence="12">
    <location>
        <begin position="526"/>
        <end position="572"/>
    </location>
</feature>
<feature type="compositionally biased region" description="Polar residues" evidence="12">
    <location>
        <begin position="321"/>
        <end position="338"/>
    </location>
</feature>
<reference evidence="17 18" key="1">
    <citation type="submission" date="2020-05" db="EMBL/GenBank/DDBJ databases">
        <authorList>
            <person name="Ruan W."/>
            <person name="Jeon C.O."/>
            <person name="Chun B.H."/>
        </authorList>
    </citation>
    <scope>NUCLEOTIDE SEQUENCE [LARGE SCALE GENOMIC DNA]</scope>
    <source>
        <strain evidence="17 18">TBZ9</strain>
    </source>
</reference>
<feature type="domain" description="T-SNARE coiled-coil homology" evidence="15">
    <location>
        <begin position="433"/>
        <end position="495"/>
    </location>
</feature>
<dbReference type="InterPro" id="IPR051310">
    <property type="entry name" value="MCP_chemotaxis"/>
</dbReference>
<protein>
    <submittedName>
        <fullName evidence="17">HAMP domain-containing protein</fullName>
    </submittedName>
</protein>
<dbReference type="InterPro" id="IPR003122">
    <property type="entry name" value="Tar_rcpt_lig-bd"/>
</dbReference>
<comment type="caution">
    <text evidence="17">The sequence shown here is derived from an EMBL/GenBank/DDBJ whole genome shotgun (WGS) entry which is preliminary data.</text>
</comment>
<dbReference type="InterPro" id="IPR000727">
    <property type="entry name" value="T_SNARE_dom"/>
</dbReference>
<dbReference type="PANTHER" id="PTHR43531">
    <property type="entry name" value="PROTEIN ICFG"/>
    <property type="match status" value="1"/>
</dbReference>
<keyword evidence="8 13" id="KW-0472">Membrane</keyword>
<evidence type="ECO:0000256" key="6">
    <source>
        <dbReference type="ARBA" id="ARBA00022692"/>
    </source>
</evidence>
<dbReference type="CDD" id="cd11386">
    <property type="entry name" value="MCP_signal"/>
    <property type="match status" value="1"/>
</dbReference>
<dbReference type="SMART" id="SM00304">
    <property type="entry name" value="HAMP"/>
    <property type="match status" value="2"/>
</dbReference>
<organism evidence="17 18">
    <name type="scientific">Vreelandella azerica</name>
    <dbReference type="NCBI Taxonomy" id="2732867"/>
    <lineage>
        <taxon>Bacteria</taxon>
        <taxon>Pseudomonadati</taxon>
        <taxon>Pseudomonadota</taxon>
        <taxon>Gammaproteobacteria</taxon>
        <taxon>Oceanospirillales</taxon>
        <taxon>Halomonadaceae</taxon>
        <taxon>Vreelandella</taxon>
    </lineage>
</organism>
<evidence type="ECO:0000256" key="2">
    <source>
        <dbReference type="ARBA" id="ARBA00022475"/>
    </source>
</evidence>
<dbReference type="SUPFAM" id="SSF58104">
    <property type="entry name" value="Methyl-accepting chemotaxis protein (MCP) signaling domain"/>
    <property type="match status" value="1"/>
</dbReference>
<evidence type="ECO:0000256" key="1">
    <source>
        <dbReference type="ARBA" id="ARBA00004429"/>
    </source>
</evidence>
<dbReference type="RefSeq" id="WP_171702862.1">
    <property type="nucleotide sequence ID" value="NZ_JABFHI010000005.1"/>
</dbReference>
<feature type="domain" description="Methyl-accepting transducer" evidence="14">
    <location>
        <begin position="274"/>
        <end position="503"/>
    </location>
</feature>
<dbReference type="GO" id="GO:0005886">
    <property type="term" value="C:plasma membrane"/>
    <property type="evidence" value="ECO:0007669"/>
    <property type="project" value="UniProtKB-SubCell"/>
</dbReference>
<dbReference type="Gene3D" id="1.10.287.950">
    <property type="entry name" value="Methyl-accepting chemotaxis protein"/>
    <property type="match status" value="1"/>
</dbReference>
<feature type="transmembrane region" description="Helical" evidence="13">
    <location>
        <begin position="6"/>
        <end position="28"/>
    </location>
</feature>
<feature type="domain" description="HAMP" evidence="16">
    <location>
        <begin position="217"/>
        <end position="269"/>
    </location>
</feature>
<dbReference type="InterPro" id="IPR004089">
    <property type="entry name" value="MCPsignal_dom"/>
</dbReference>
<evidence type="ECO:0000256" key="4">
    <source>
        <dbReference type="ARBA" id="ARBA00022500"/>
    </source>
</evidence>
<dbReference type="PROSITE" id="PS50885">
    <property type="entry name" value="HAMP"/>
    <property type="match status" value="1"/>
</dbReference>
<dbReference type="PANTHER" id="PTHR43531:SF14">
    <property type="entry name" value="METHYL-ACCEPTING CHEMOTAXIS PROTEIN I-RELATED"/>
    <property type="match status" value="1"/>
</dbReference>
<dbReference type="Pfam" id="PF02203">
    <property type="entry name" value="TarH"/>
    <property type="match status" value="1"/>
</dbReference>
<comment type="subcellular location">
    <subcellularLocation>
        <location evidence="1">Cell inner membrane</location>
        <topology evidence="1">Multi-pass membrane protein</topology>
    </subcellularLocation>
</comment>
<keyword evidence="2" id="KW-1003">Cell membrane</keyword>
<dbReference type="PROSITE" id="PS50111">
    <property type="entry name" value="CHEMOTAXIS_TRANSDUC_2"/>
    <property type="match status" value="1"/>
</dbReference>
<comment type="similarity">
    <text evidence="10">Belongs to the methyl-accepting chemotaxis (MCP) protein family.</text>
</comment>
<evidence type="ECO:0000256" key="13">
    <source>
        <dbReference type="SAM" id="Phobius"/>
    </source>
</evidence>
<dbReference type="GO" id="GO:0004888">
    <property type="term" value="F:transmembrane signaling receptor activity"/>
    <property type="evidence" value="ECO:0007669"/>
    <property type="project" value="InterPro"/>
</dbReference>
<evidence type="ECO:0000256" key="7">
    <source>
        <dbReference type="ARBA" id="ARBA00022989"/>
    </source>
</evidence>
<dbReference type="InterPro" id="IPR003660">
    <property type="entry name" value="HAMP_dom"/>
</dbReference>
<keyword evidence="4" id="KW-0145">Chemotaxis</keyword>
<keyword evidence="6 13" id="KW-0812">Transmembrane</keyword>
<evidence type="ECO:0000313" key="17">
    <source>
        <dbReference type="EMBL" id="NOG32389.1"/>
    </source>
</evidence>
<feature type="compositionally biased region" description="Acidic residues" evidence="12">
    <location>
        <begin position="563"/>
        <end position="572"/>
    </location>
</feature>
<evidence type="ECO:0000259" key="15">
    <source>
        <dbReference type="PROSITE" id="PS50192"/>
    </source>
</evidence>
<feature type="transmembrane region" description="Helical" evidence="13">
    <location>
        <begin position="196"/>
        <end position="216"/>
    </location>
</feature>
<reference evidence="17 18" key="2">
    <citation type="submission" date="2020-06" db="EMBL/GenBank/DDBJ databases">
        <title>Halomonas songnenensis sp. nov., a moderately halophilic bacterium isolated from saline and alkaline soils.</title>
        <authorList>
            <person name="Jiang J."/>
            <person name="Pan Y."/>
        </authorList>
    </citation>
    <scope>NUCLEOTIDE SEQUENCE [LARGE SCALE GENOMIC DNA]</scope>
    <source>
        <strain evidence="17 18">TBZ9</strain>
    </source>
</reference>
<dbReference type="GO" id="GO:0007165">
    <property type="term" value="P:signal transduction"/>
    <property type="evidence" value="ECO:0007669"/>
    <property type="project" value="UniProtKB-KW"/>
</dbReference>
<dbReference type="CDD" id="cd06225">
    <property type="entry name" value="HAMP"/>
    <property type="match status" value="1"/>
</dbReference>
<evidence type="ECO:0000256" key="9">
    <source>
        <dbReference type="ARBA" id="ARBA00023224"/>
    </source>
</evidence>
<dbReference type="AlphaFoldDB" id="A0A7Y3U185"/>
<dbReference type="Pfam" id="PF00672">
    <property type="entry name" value="HAMP"/>
    <property type="match status" value="1"/>
</dbReference>
<accession>A0A7Y3U185</accession>
<evidence type="ECO:0000256" key="12">
    <source>
        <dbReference type="SAM" id="MobiDB-lite"/>
    </source>
</evidence>
<evidence type="ECO:0000259" key="16">
    <source>
        <dbReference type="PROSITE" id="PS50885"/>
    </source>
</evidence>
<evidence type="ECO:0000259" key="14">
    <source>
        <dbReference type="PROSITE" id="PS50111"/>
    </source>
</evidence>
<evidence type="ECO:0000313" key="18">
    <source>
        <dbReference type="Proteomes" id="UP000588806"/>
    </source>
</evidence>
<evidence type="ECO:0000256" key="11">
    <source>
        <dbReference type="PROSITE-ProRule" id="PRU00284"/>
    </source>
</evidence>
<dbReference type="Pfam" id="PF00015">
    <property type="entry name" value="MCPsignal"/>
    <property type="match status" value="1"/>
</dbReference>
<keyword evidence="18" id="KW-1185">Reference proteome</keyword>
<evidence type="ECO:0000256" key="5">
    <source>
        <dbReference type="ARBA" id="ARBA00022519"/>
    </source>
</evidence>
<evidence type="ECO:0000256" key="8">
    <source>
        <dbReference type="ARBA" id="ARBA00023136"/>
    </source>
</evidence>
<keyword evidence="5" id="KW-0997">Cell inner membrane</keyword>
<dbReference type="SMART" id="SM00283">
    <property type="entry name" value="MA"/>
    <property type="match status" value="1"/>
</dbReference>
<evidence type="ECO:0000256" key="3">
    <source>
        <dbReference type="ARBA" id="ARBA00022481"/>
    </source>
</evidence>
<sequence length="572" mass="62361">MRVTIKARLITVISVMLILMLIVGAMGFSGMLSSNRAVDTIYQDNLRNTQRIAALNEYAKDMIMELSLSGQHNPILPVSRLHDHPVQLHMDNIVQNLSNIDATWEALMARDLPADVAALAEQFREDYRVLLSIIAPIMPMYSMGNFEQADEQAFTEALPAYRQMSDTLTELIELEERAAQDEYQSALSRADFMRNLMIGALIIAVLLGGIMGWLLIQRITQPLAMARKHFHAMAEGDLTHKVTSSHRDEIGDMLIELDDMQSKLQSLIGEIQTSADAISTASSQISTGNIDLSQRTEQQASSLQETAASMEQVASTVKNNTQHTGEANQLAHTASRSASYGGDKVSEAVGKMHELTESSEKISGIVSLIDGIAFQTNILALNASVEAARAGEQGRGFAVVAQEVRSLAQRSADAAKQIQGLIVENDEVVKQGSSLVEAVGDSMQQIVTNIGKVSDLMEEVSRASDEQTSAIDQMSTAINQMDDVTQQNAALVEETANASASMEEQARDLAKAVAFFRIRQGEARPALMTPPAEAARPALQANGSSRPTAPKTLYQRKPVETPSQDEDDWETF</sequence>
<evidence type="ECO:0000256" key="10">
    <source>
        <dbReference type="ARBA" id="ARBA00029447"/>
    </source>
</evidence>
<keyword evidence="3" id="KW-0488">Methylation</keyword>
<gene>
    <name evidence="17" type="ORF">HLB35_12625</name>
</gene>
<feature type="region of interest" description="Disordered" evidence="12">
    <location>
        <begin position="321"/>
        <end position="341"/>
    </location>
</feature>